<dbReference type="InterPro" id="IPR059112">
    <property type="entry name" value="CysZ/EI24"/>
</dbReference>
<evidence type="ECO:0000313" key="7">
    <source>
        <dbReference type="Proteomes" id="UP000028680"/>
    </source>
</evidence>
<evidence type="ECO:0008006" key="8">
    <source>
        <dbReference type="Google" id="ProtNLM"/>
    </source>
</evidence>
<dbReference type="AlphaFoldDB" id="A0AAN0RGJ9"/>
<evidence type="ECO:0000313" key="6">
    <source>
        <dbReference type="EMBL" id="AII85744.1"/>
    </source>
</evidence>
<proteinExistence type="predicted"/>
<feature type="transmembrane region" description="Helical" evidence="5">
    <location>
        <begin position="62"/>
        <end position="95"/>
    </location>
</feature>
<keyword evidence="3 5" id="KW-1133">Transmembrane helix</keyword>
<reference evidence="6 7" key="1">
    <citation type="journal article" date="2014" name="ISME J.">
        <title>Adaptation of an abundant Roseobacter RCA organism to pelagic systems revealed by genomic and transcriptomic analyses.</title>
        <authorList>
            <person name="Voget S."/>
            <person name="Wemheuer B."/>
            <person name="Brinkhoff T."/>
            <person name="Vollmers J."/>
            <person name="Dietrich S."/>
            <person name="Giebel H.A."/>
            <person name="Beardsley C."/>
            <person name="Sardemann C."/>
            <person name="Bakenhus I."/>
            <person name="Billerbeck S."/>
            <person name="Daniel R."/>
            <person name="Simon M."/>
        </authorList>
    </citation>
    <scope>NUCLEOTIDE SEQUENCE [LARGE SCALE GENOMIC DNA]</scope>
    <source>
        <strain evidence="6 7">RCA23</strain>
    </source>
</reference>
<organism evidence="6 7">
    <name type="scientific">Planktomarina temperata RCA23</name>
    <dbReference type="NCBI Taxonomy" id="666509"/>
    <lineage>
        <taxon>Bacteria</taxon>
        <taxon>Pseudomonadati</taxon>
        <taxon>Pseudomonadota</taxon>
        <taxon>Alphaproteobacteria</taxon>
        <taxon>Rhodobacterales</taxon>
        <taxon>Paracoccaceae</taxon>
        <taxon>Planktomarina</taxon>
    </lineage>
</organism>
<evidence type="ECO:0000256" key="3">
    <source>
        <dbReference type="ARBA" id="ARBA00022989"/>
    </source>
</evidence>
<evidence type="ECO:0000256" key="2">
    <source>
        <dbReference type="ARBA" id="ARBA00022692"/>
    </source>
</evidence>
<sequence>MILSDFLKSVAQFDDPKFRRVLWRGMGLTIALLIAACLLVNFGINQLLSSAWAANLIGDQSWLGALINIGGVLFTIALSIWLMVPVTSAIIALFLDEVAQAVEARHYPHLPKQTATKLQDQILVGIRFLGILLLANIGALILSMILPLLAPFVFWATNGYLMGREYFQMAAMRRMPRAQAQELYQRHQGSIWTAGILMAIPMSIPLVGLFIPILGAATFTHQFERLRAWPSG</sequence>
<dbReference type="Pfam" id="PF07264">
    <property type="entry name" value="EI24"/>
    <property type="match status" value="1"/>
</dbReference>
<dbReference type="RefSeq" id="WP_044048640.1">
    <property type="nucleotide sequence ID" value="NZ_CP003984.1"/>
</dbReference>
<keyword evidence="2 5" id="KW-0812">Transmembrane</keyword>
<feature type="transmembrane region" description="Helical" evidence="5">
    <location>
        <begin position="21"/>
        <end position="42"/>
    </location>
</feature>
<feature type="transmembrane region" description="Helical" evidence="5">
    <location>
        <begin position="191"/>
        <end position="217"/>
    </location>
</feature>
<protein>
    <recommendedName>
        <fullName evidence="8">Sulfate transporter family protein</fullName>
    </recommendedName>
</protein>
<keyword evidence="7" id="KW-1185">Reference proteome</keyword>
<accession>A0AAN0RGJ9</accession>
<feature type="transmembrane region" description="Helical" evidence="5">
    <location>
        <begin position="128"/>
        <end position="156"/>
    </location>
</feature>
<evidence type="ECO:0000256" key="5">
    <source>
        <dbReference type="SAM" id="Phobius"/>
    </source>
</evidence>
<name>A0AAN0RGJ9_9RHOB</name>
<dbReference type="Proteomes" id="UP000028680">
    <property type="component" value="Chromosome"/>
</dbReference>
<gene>
    <name evidence="6" type="ORF">RCA23_c01790</name>
</gene>
<evidence type="ECO:0000256" key="1">
    <source>
        <dbReference type="ARBA" id="ARBA00004141"/>
    </source>
</evidence>
<keyword evidence="4 5" id="KW-0472">Membrane</keyword>
<dbReference type="KEGG" id="ptp:RCA23_c01790"/>
<dbReference type="EMBL" id="CP003984">
    <property type="protein sequence ID" value="AII85744.1"/>
    <property type="molecule type" value="Genomic_DNA"/>
</dbReference>
<evidence type="ECO:0000256" key="4">
    <source>
        <dbReference type="ARBA" id="ARBA00023136"/>
    </source>
</evidence>
<comment type="subcellular location">
    <subcellularLocation>
        <location evidence="1">Membrane</location>
        <topology evidence="1">Multi-pass membrane protein</topology>
    </subcellularLocation>
</comment>